<dbReference type="EMBL" id="JANIGP010000006">
    <property type="protein sequence ID" value="MCY0108917.1"/>
    <property type="molecule type" value="Genomic_DNA"/>
</dbReference>
<evidence type="ECO:0000259" key="2">
    <source>
        <dbReference type="PROSITE" id="PS50991"/>
    </source>
</evidence>
<dbReference type="PROSITE" id="PS50991">
    <property type="entry name" value="PYR_CT"/>
    <property type="match status" value="1"/>
</dbReference>
<sequence>MTDRRQSFALMDCTFRDGGFQTDWRFSDAMARQYFGTCLATGVDIVELGYLNLDPGATSSYTGSYKALPESLTAQQRELINPGAMKVTVMIDAGQIVGQSPQAAARLIVAAVRRTPFRIDILRIAAKSNEVQASLALAQALAGHGLEVMLNLMQIGELPADELARILRRLDGEPLAALYFADSFGRLLPDQVHRLFRQAAEMTALPLGFHAHDNYGLAVANTHAALGAGARFADGTFAGLGRGAGNAPTETLALLKSEAHAMDACERFLAEHIEPLRAVANWGYSPTYRCQARHNVHPTYAQKLFEGAPLTCLERNDIIGRIAGHVGSHKFDLNILNQYT</sequence>
<name>A0ABT3YTU8_9PSED</name>
<evidence type="ECO:0000313" key="3">
    <source>
        <dbReference type="EMBL" id="MCY0108917.1"/>
    </source>
</evidence>
<protein>
    <submittedName>
        <fullName evidence="3">Homocitrate synthase</fullName>
    </submittedName>
</protein>
<dbReference type="InterPro" id="IPR000891">
    <property type="entry name" value="PYR_CT"/>
</dbReference>
<dbReference type="SUPFAM" id="SSF51569">
    <property type="entry name" value="Aldolase"/>
    <property type="match status" value="1"/>
</dbReference>
<proteinExistence type="predicted"/>
<dbReference type="RefSeq" id="WP_267800793.1">
    <property type="nucleotide sequence ID" value="NZ_JANIGP010000006.1"/>
</dbReference>
<dbReference type="InterPro" id="IPR013785">
    <property type="entry name" value="Aldolase_TIM"/>
</dbReference>
<evidence type="ECO:0000256" key="1">
    <source>
        <dbReference type="ARBA" id="ARBA00023211"/>
    </source>
</evidence>
<dbReference type="InterPro" id="IPR050073">
    <property type="entry name" value="2-IPM_HCS-like"/>
</dbReference>
<keyword evidence="1" id="KW-0464">Manganese</keyword>
<keyword evidence="4" id="KW-1185">Reference proteome</keyword>
<dbReference type="PANTHER" id="PTHR10277">
    <property type="entry name" value="HOMOCITRATE SYNTHASE-RELATED"/>
    <property type="match status" value="1"/>
</dbReference>
<comment type="caution">
    <text evidence="3">The sequence shown here is derived from an EMBL/GenBank/DDBJ whole genome shotgun (WGS) entry which is preliminary data.</text>
</comment>
<accession>A0ABT3YTU8</accession>
<organism evidence="3 4">
    <name type="scientific">Pseudomonas monsensis</name>
    <dbReference type="NCBI Taxonomy" id="2745509"/>
    <lineage>
        <taxon>Bacteria</taxon>
        <taxon>Pseudomonadati</taxon>
        <taxon>Pseudomonadota</taxon>
        <taxon>Gammaproteobacteria</taxon>
        <taxon>Pseudomonadales</taxon>
        <taxon>Pseudomonadaceae</taxon>
        <taxon>Pseudomonas</taxon>
    </lineage>
</organism>
<feature type="domain" description="Pyruvate carboxyltransferase" evidence="2">
    <location>
        <begin position="8"/>
        <end position="277"/>
    </location>
</feature>
<dbReference type="Proteomes" id="UP001207830">
    <property type="component" value="Unassembled WGS sequence"/>
</dbReference>
<evidence type="ECO:0000313" key="4">
    <source>
        <dbReference type="Proteomes" id="UP001207830"/>
    </source>
</evidence>
<dbReference type="PANTHER" id="PTHR10277:SF9">
    <property type="entry name" value="2-ISOPROPYLMALATE SYNTHASE 1, CHLOROPLASTIC-RELATED"/>
    <property type="match status" value="1"/>
</dbReference>
<dbReference type="Pfam" id="PF00682">
    <property type="entry name" value="HMGL-like"/>
    <property type="match status" value="1"/>
</dbReference>
<dbReference type="Gene3D" id="3.20.20.70">
    <property type="entry name" value="Aldolase class I"/>
    <property type="match status" value="1"/>
</dbReference>
<gene>
    <name evidence="3" type="ORF">NQF78_11375</name>
</gene>
<reference evidence="3 4" key="1">
    <citation type="submission" date="2022-07" db="EMBL/GenBank/DDBJ databases">
        <title>Characterization of plant growth promoting rhizobacteria (PGPR) for use as bioinoculants in agriculture.</title>
        <authorList>
            <person name="Hassen A.I."/>
            <person name="Pierneef R."/>
        </authorList>
    </citation>
    <scope>NUCLEOTIDE SEQUENCE [LARGE SCALE GENOMIC DNA]</scope>
    <source>
        <strain evidence="3 4">SARCC-3054</strain>
    </source>
</reference>